<evidence type="ECO:0000313" key="6">
    <source>
        <dbReference type="EMBL" id="ORY78166.1"/>
    </source>
</evidence>
<feature type="compositionally biased region" description="Acidic residues" evidence="4">
    <location>
        <begin position="42"/>
        <end position="70"/>
    </location>
</feature>
<protein>
    <submittedName>
        <fullName evidence="6">Armadillo-type protein</fullName>
    </submittedName>
</protein>
<evidence type="ECO:0000313" key="7">
    <source>
        <dbReference type="Proteomes" id="UP000193685"/>
    </source>
</evidence>
<dbReference type="SUPFAM" id="SSF48371">
    <property type="entry name" value="ARM repeat"/>
    <property type="match status" value="1"/>
</dbReference>
<dbReference type="GeneID" id="63782544"/>
<evidence type="ECO:0000256" key="4">
    <source>
        <dbReference type="SAM" id="MobiDB-lite"/>
    </source>
</evidence>
<dbReference type="OMA" id="YGPEFSI"/>
<dbReference type="Gene3D" id="1.25.10.10">
    <property type="entry name" value="Leucine-rich Repeat Variant"/>
    <property type="match status" value="2"/>
</dbReference>
<dbReference type="EMBL" id="MCFI01000018">
    <property type="protein sequence ID" value="ORY78166.1"/>
    <property type="molecule type" value="Genomic_DNA"/>
</dbReference>
<dbReference type="PROSITE" id="PS50302">
    <property type="entry name" value="PUM"/>
    <property type="match status" value="1"/>
</dbReference>
<dbReference type="Pfam" id="PF08144">
    <property type="entry name" value="CPL"/>
    <property type="match status" value="1"/>
</dbReference>
<dbReference type="InterPro" id="IPR001313">
    <property type="entry name" value="Pumilio_RNA-bd_rpt"/>
</dbReference>
<dbReference type="InterPro" id="IPR011989">
    <property type="entry name" value="ARM-like"/>
</dbReference>
<dbReference type="Proteomes" id="UP000193685">
    <property type="component" value="Unassembled WGS sequence"/>
</dbReference>
<dbReference type="PROSITE" id="PS50303">
    <property type="entry name" value="PUM_HD"/>
    <property type="match status" value="1"/>
</dbReference>
<dbReference type="PANTHER" id="PTHR13389">
    <property type="entry name" value="PUMILIO HOMOLOG 3"/>
    <property type="match status" value="1"/>
</dbReference>
<dbReference type="OrthoDB" id="497380at2759"/>
<dbReference type="Pfam" id="PF00806">
    <property type="entry name" value="PUF"/>
    <property type="match status" value="3"/>
</dbReference>
<dbReference type="GO" id="GO:0003729">
    <property type="term" value="F:mRNA binding"/>
    <property type="evidence" value="ECO:0007669"/>
    <property type="project" value="TreeGrafter"/>
</dbReference>
<dbReference type="AlphaFoldDB" id="A0A1Y2F4B9"/>
<dbReference type="InterPro" id="IPR040059">
    <property type="entry name" value="PUM3"/>
</dbReference>
<keyword evidence="7" id="KW-1185">Reference proteome</keyword>
<dbReference type="GO" id="GO:0006417">
    <property type="term" value="P:regulation of translation"/>
    <property type="evidence" value="ECO:0007669"/>
    <property type="project" value="TreeGrafter"/>
</dbReference>
<reference evidence="6 7" key="1">
    <citation type="submission" date="2016-07" db="EMBL/GenBank/DDBJ databases">
        <title>Pervasive Adenine N6-methylation of Active Genes in Fungi.</title>
        <authorList>
            <consortium name="DOE Joint Genome Institute"/>
            <person name="Mondo S.J."/>
            <person name="Dannebaum R.O."/>
            <person name="Kuo R.C."/>
            <person name="Labutti K."/>
            <person name="Haridas S."/>
            <person name="Kuo A."/>
            <person name="Salamov A."/>
            <person name="Ahrendt S.R."/>
            <person name="Lipzen A."/>
            <person name="Sullivan W."/>
            <person name="Andreopoulos W.B."/>
            <person name="Clum A."/>
            <person name="Lindquist E."/>
            <person name="Daum C."/>
            <person name="Ramamoorthy G.K."/>
            <person name="Gryganskyi A."/>
            <person name="Culley D."/>
            <person name="Magnuson J.K."/>
            <person name="James T.Y."/>
            <person name="O'Malley M.A."/>
            <person name="Stajich J.E."/>
            <person name="Spatafora J.W."/>
            <person name="Visel A."/>
            <person name="Grigoriev I.V."/>
        </authorList>
    </citation>
    <scope>NUCLEOTIDE SEQUENCE [LARGE SCALE GENOMIC DNA]</scope>
    <source>
        <strain evidence="6 7">12-1054</strain>
    </source>
</reference>
<organism evidence="6 7">
    <name type="scientific">Protomyces lactucae-debilis</name>
    <dbReference type="NCBI Taxonomy" id="2754530"/>
    <lineage>
        <taxon>Eukaryota</taxon>
        <taxon>Fungi</taxon>
        <taxon>Dikarya</taxon>
        <taxon>Ascomycota</taxon>
        <taxon>Taphrinomycotina</taxon>
        <taxon>Taphrinomycetes</taxon>
        <taxon>Taphrinales</taxon>
        <taxon>Protomycetaceae</taxon>
        <taxon>Protomyces</taxon>
    </lineage>
</organism>
<evidence type="ECO:0000256" key="2">
    <source>
        <dbReference type="ARBA" id="ARBA00022884"/>
    </source>
</evidence>
<dbReference type="InterPro" id="IPR012959">
    <property type="entry name" value="CPL_dom"/>
</dbReference>
<dbReference type="RefSeq" id="XP_040723277.1">
    <property type="nucleotide sequence ID" value="XM_040865945.1"/>
</dbReference>
<sequence length="626" mass="68741">MVAVKRKAGASVGTVKSDAKKPRATSHAAVQGSAAPEQQQAADDDSEDDLDMSSSESDESESAEEDEVMEEGAAQESSAREPSNGSTAKESHAKQKQELLARKAAKPHADIISRAKGLWSQLNRKKVPKQEREKVIKQLFDVIQGNVVEIIFKHDANRVIQAAFKYGSTEQRLIILGELKGRIVDLSKSTYSKFLVVKMLLYGNAEVREKILAEIHGNVRKLIKHKEAAYVVEDAFRDYATPAQQEMLLSELYGAEFSVFATANQKPLAEILAASPEKRDLIMRNLWESISGSIKKGSIGFTFLHRALLVYLQNCSATERVEAIETVRELLPEFVHTLDGADAAGLVIAHATAKDRKLIMKALKPHIASAMRDEFGWLAVVALYMSVDDTVLLNKAMSPEIKAKLLTLLEDRHARKVFLYILGGCQARHYNAKEMAYFATIQKEKATTSKKEDSVRRQEVAESVSPMLVEALAANIEDMLADPAAAPLILEIMLHATEVPEAPTDKLLAILKQAPQRPDLIKEHTPRMLKALVQGGFWNPQTKSVEATQVQPTDAFAKRFAPLVAQEAAFWASGDASFAVVALLETLGESTELASLSRALKDQQSEIQAAADAGNKGSRIILTKLK</sequence>
<feature type="domain" description="PUM-HD" evidence="5">
    <location>
        <begin position="113"/>
        <end position="468"/>
    </location>
</feature>
<gene>
    <name evidence="6" type="ORF">BCR37DRAFT_115146</name>
</gene>
<dbReference type="InterPro" id="IPR016024">
    <property type="entry name" value="ARM-type_fold"/>
</dbReference>
<name>A0A1Y2F4B9_PROLT</name>
<evidence type="ECO:0000259" key="5">
    <source>
        <dbReference type="PROSITE" id="PS50303"/>
    </source>
</evidence>
<comment type="caution">
    <text evidence="6">The sequence shown here is derived from an EMBL/GenBank/DDBJ whole genome shotgun (WGS) entry which is preliminary data.</text>
</comment>
<proteinExistence type="predicted"/>
<keyword evidence="2" id="KW-0694">RNA-binding</keyword>
<evidence type="ECO:0000256" key="1">
    <source>
        <dbReference type="ARBA" id="ARBA00022737"/>
    </source>
</evidence>
<accession>A0A1Y2F4B9</accession>
<dbReference type="PANTHER" id="PTHR13389:SF0">
    <property type="entry name" value="PUMILIO HOMOLOG 3"/>
    <property type="match status" value="1"/>
</dbReference>
<dbReference type="GO" id="GO:0005730">
    <property type="term" value="C:nucleolus"/>
    <property type="evidence" value="ECO:0007669"/>
    <property type="project" value="TreeGrafter"/>
</dbReference>
<dbReference type="InterPro" id="IPR033133">
    <property type="entry name" value="PUM-HD"/>
</dbReference>
<dbReference type="STRING" id="56484.A0A1Y2F4B9"/>
<feature type="repeat" description="Pumilio" evidence="3">
    <location>
        <begin position="141"/>
        <end position="177"/>
    </location>
</feature>
<feature type="region of interest" description="Disordered" evidence="4">
    <location>
        <begin position="1"/>
        <end position="95"/>
    </location>
</feature>
<keyword evidence="1" id="KW-0677">Repeat</keyword>
<evidence type="ECO:0000256" key="3">
    <source>
        <dbReference type="PROSITE-ProRule" id="PRU00317"/>
    </source>
</evidence>
<dbReference type="SMART" id="SM00025">
    <property type="entry name" value="Pumilio"/>
    <property type="match status" value="5"/>
</dbReference>